<gene>
    <name evidence="1" type="ORF">DM826_07600</name>
</gene>
<accession>A0A3A6PLN2</accession>
<dbReference type="EMBL" id="QKNY01000011">
    <property type="protein sequence ID" value="RJX43000.1"/>
    <property type="molecule type" value="Genomic_DNA"/>
</dbReference>
<dbReference type="AlphaFoldDB" id="A0A3A6PLN2"/>
<organism evidence="1 2">
    <name type="scientific">Halonotius aquaticus</name>
    <dbReference type="NCBI Taxonomy" id="2216978"/>
    <lineage>
        <taxon>Archaea</taxon>
        <taxon>Methanobacteriati</taxon>
        <taxon>Methanobacteriota</taxon>
        <taxon>Stenosarchaea group</taxon>
        <taxon>Halobacteria</taxon>
        <taxon>Halobacteriales</taxon>
        <taxon>Haloferacaceae</taxon>
        <taxon>Halonotius</taxon>
    </lineage>
</organism>
<name>A0A3A6PLN2_9EURY</name>
<sequence length="272" mass="30476">MNDELPDSLSGFIDETTGSQEKTLLLINRTEPQPLVNLLDRAFENQSIQIQERHIPEGDSDVVCLIENGQVSAVSSFADLSETFLLVNADRYRTSTGRSATGSFPDVLTGLDDIEFTVRGFPESNKEKLLLVVISRFIEDRALACGNGEFHSTFQRLSRLDDEYGTRKMYEWLGDSNVETHVYGIRDDPGVVDDLDVIVHAGTTHEYRRSWVVLFTPETDTGDASGSDIAAADACNPVALVAIETGPNVWRSMWTYDRDRVERIKAYVNDRF</sequence>
<dbReference type="RefSeq" id="WP_120102809.1">
    <property type="nucleotide sequence ID" value="NZ_QKNY01000011.1"/>
</dbReference>
<evidence type="ECO:0000313" key="2">
    <source>
        <dbReference type="Proteomes" id="UP000276588"/>
    </source>
</evidence>
<evidence type="ECO:0000313" key="1">
    <source>
        <dbReference type="EMBL" id="RJX43000.1"/>
    </source>
</evidence>
<dbReference type="OrthoDB" id="302327at2157"/>
<keyword evidence="1" id="KW-0418">Kinase</keyword>
<keyword evidence="2" id="KW-1185">Reference proteome</keyword>
<proteinExistence type="predicted"/>
<dbReference type="Proteomes" id="UP000276588">
    <property type="component" value="Unassembled WGS sequence"/>
</dbReference>
<dbReference type="GO" id="GO:0016301">
    <property type="term" value="F:kinase activity"/>
    <property type="evidence" value="ECO:0007669"/>
    <property type="project" value="UniProtKB-KW"/>
</dbReference>
<protein>
    <submittedName>
        <fullName evidence="1">Histidine kinase</fullName>
    </submittedName>
</protein>
<comment type="caution">
    <text evidence="1">The sequence shown here is derived from an EMBL/GenBank/DDBJ whole genome shotgun (WGS) entry which is preliminary data.</text>
</comment>
<reference evidence="1 2" key="1">
    <citation type="submission" date="2018-06" db="EMBL/GenBank/DDBJ databases">
        <title>Halonotius sp. F13-13 a new haloarchaeeon isolated from a solar saltern from Isla Cristina, Huelva, Spain.</title>
        <authorList>
            <person name="Duran-Viseras A."/>
            <person name="Sanchez-Porro C."/>
            <person name="Ventosa A."/>
        </authorList>
    </citation>
    <scope>NUCLEOTIDE SEQUENCE [LARGE SCALE GENOMIC DNA]</scope>
    <source>
        <strain evidence="1 2">F13-13</strain>
    </source>
</reference>
<keyword evidence="1" id="KW-0808">Transferase</keyword>